<dbReference type="AlphaFoldDB" id="A0A7X3MF78"/>
<keyword evidence="3" id="KW-0229">DNA integration</keyword>
<accession>A0A7X3MF78</accession>
<dbReference type="SUPFAM" id="SSF56349">
    <property type="entry name" value="DNA breaking-rejoining enzymes"/>
    <property type="match status" value="1"/>
</dbReference>
<dbReference type="RefSeq" id="WP_159750549.1">
    <property type="nucleotide sequence ID" value="NZ_WUQX01000001.1"/>
</dbReference>
<dbReference type="PROSITE" id="PS51900">
    <property type="entry name" value="CB"/>
    <property type="match status" value="1"/>
</dbReference>
<keyword evidence="4 6" id="KW-0238">DNA-binding</keyword>
<dbReference type="InterPro" id="IPR050090">
    <property type="entry name" value="Tyrosine_recombinase_XerCD"/>
</dbReference>
<dbReference type="PANTHER" id="PTHR30349">
    <property type="entry name" value="PHAGE INTEGRASE-RELATED"/>
    <property type="match status" value="1"/>
</dbReference>
<dbReference type="Gene3D" id="1.10.443.10">
    <property type="entry name" value="Intergrase catalytic core"/>
    <property type="match status" value="1"/>
</dbReference>
<reference evidence="9 10" key="1">
    <citation type="submission" date="2019-12" db="EMBL/GenBank/DDBJ databases">
        <title>Sporaefaciens musculi gen. nov., sp. nov., a novel bacterium isolated from the caecum of an obese mouse.</title>
        <authorList>
            <person name="Rasmussen T.S."/>
            <person name="Streidl T."/>
            <person name="Hitch T.C.A."/>
            <person name="Wortmann E."/>
            <person name="Deptula P."/>
            <person name="Hansen M."/>
            <person name="Nielsen D.S."/>
            <person name="Clavel T."/>
            <person name="Vogensen F.K."/>
        </authorList>
    </citation>
    <scope>NUCLEOTIDE SEQUENCE [LARGE SCALE GENOMIC DNA]</scope>
    <source>
        <strain evidence="9 10">WCA-9-b2</strain>
    </source>
</reference>
<comment type="similarity">
    <text evidence="2">Belongs to the 'phage' integrase family.</text>
</comment>
<dbReference type="InterPro" id="IPR013762">
    <property type="entry name" value="Integrase-like_cat_sf"/>
</dbReference>
<dbReference type="InterPro" id="IPR011010">
    <property type="entry name" value="DNA_brk_join_enz"/>
</dbReference>
<gene>
    <name evidence="9" type="ORF">GN277_07580</name>
</gene>
<sequence>MANARVLPKGIYLKTNGLFEGRFQYQGESYTIYGKNVKKLEKDLAELRYEVEHGLKGKGDNMSLNAWFETWLYDYKSETIKESTRVRYEDYYRMYIKSKMGQKKIAQFKPIMIQRHLNQMAAADYSTKTIADTYNILHSMFKLAVQNDILYRNPCDAVVLPKTKERKRRVLTIEEQQLVVKYSRGRLCEQLVRVALGTGMRAGELQGLMWKDIDFKNREIHVNRTLVYVRDKQTKKYVFKFQVPKTKSGIRTIPMQDDVYKALQRQKWQITEMKMREKRWNVKPEFENLVFLTITGNPRRSNDFLNDLERIREAINKDRRKQAESEGKKPELMEHFYPHSLRHTFATRCFEAGIDVKTVQYYLGHASIAVTMDLYTHVTGEKAWSEMEKLNQLYRKLG</sequence>
<keyword evidence="5" id="KW-0233">DNA recombination</keyword>
<dbReference type="InterPro" id="IPR002104">
    <property type="entry name" value="Integrase_catalytic"/>
</dbReference>
<evidence type="ECO:0000256" key="3">
    <source>
        <dbReference type="ARBA" id="ARBA00022908"/>
    </source>
</evidence>
<evidence type="ECO:0000259" key="8">
    <source>
        <dbReference type="PROSITE" id="PS51900"/>
    </source>
</evidence>
<dbReference type="PANTHER" id="PTHR30349:SF64">
    <property type="entry name" value="PROPHAGE INTEGRASE INTD-RELATED"/>
    <property type="match status" value="1"/>
</dbReference>
<dbReference type="GO" id="GO:0006310">
    <property type="term" value="P:DNA recombination"/>
    <property type="evidence" value="ECO:0007669"/>
    <property type="project" value="UniProtKB-KW"/>
</dbReference>
<evidence type="ECO:0000256" key="2">
    <source>
        <dbReference type="ARBA" id="ARBA00008857"/>
    </source>
</evidence>
<dbReference type="CDD" id="cd01189">
    <property type="entry name" value="INT_ICEBs1_C_like"/>
    <property type="match status" value="1"/>
</dbReference>
<evidence type="ECO:0000259" key="7">
    <source>
        <dbReference type="PROSITE" id="PS51898"/>
    </source>
</evidence>
<dbReference type="InterPro" id="IPR044068">
    <property type="entry name" value="CB"/>
</dbReference>
<comment type="function">
    <text evidence="1">Site-specific tyrosine recombinase, which acts by catalyzing the cutting and rejoining of the recombining DNA molecules.</text>
</comment>
<proteinExistence type="inferred from homology"/>
<dbReference type="InterPro" id="IPR004107">
    <property type="entry name" value="Integrase_SAM-like_N"/>
</dbReference>
<feature type="domain" description="Tyr recombinase" evidence="7">
    <location>
        <begin position="166"/>
        <end position="388"/>
    </location>
</feature>
<evidence type="ECO:0000313" key="9">
    <source>
        <dbReference type="EMBL" id="MXP75247.1"/>
    </source>
</evidence>
<evidence type="ECO:0000313" key="10">
    <source>
        <dbReference type="Proteomes" id="UP000460412"/>
    </source>
</evidence>
<protein>
    <submittedName>
        <fullName evidence="9">Tyrosine-type recombinase/integrase</fullName>
    </submittedName>
</protein>
<feature type="domain" description="Core-binding (CB)" evidence="8">
    <location>
        <begin position="62"/>
        <end position="145"/>
    </location>
</feature>
<evidence type="ECO:0000256" key="5">
    <source>
        <dbReference type="ARBA" id="ARBA00023172"/>
    </source>
</evidence>
<dbReference type="Pfam" id="PF14659">
    <property type="entry name" value="Phage_int_SAM_3"/>
    <property type="match status" value="1"/>
</dbReference>
<name>A0A7X3MF78_9FIRM</name>
<keyword evidence="10" id="KW-1185">Reference proteome</keyword>
<dbReference type="PROSITE" id="PS51898">
    <property type="entry name" value="TYR_RECOMBINASE"/>
    <property type="match status" value="1"/>
</dbReference>
<comment type="caution">
    <text evidence="9">The sequence shown here is derived from an EMBL/GenBank/DDBJ whole genome shotgun (WGS) entry which is preliminary data.</text>
</comment>
<dbReference type="GO" id="GO:0003677">
    <property type="term" value="F:DNA binding"/>
    <property type="evidence" value="ECO:0007669"/>
    <property type="project" value="UniProtKB-UniRule"/>
</dbReference>
<dbReference type="Pfam" id="PF00589">
    <property type="entry name" value="Phage_integrase"/>
    <property type="match status" value="1"/>
</dbReference>
<dbReference type="InterPro" id="IPR010998">
    <property type="entry name" value="Integrase_recombinase_N"/>
</dbReference>
<evidence type="ECO:0000256" key="4">
    <source>
        <dbReference type="ARBA" id="ARBA00023125"/>
    </source>
</evidence>
<dbReference type="Gene3D" id="1.10.150.130">
    <property type="match status" value="1"/>
</dbReference>
<dbReference type="GO" id="GO:0015074">
    <property type="term" value="P:DNA integration"/>
    <property type="evidence" value="ECO:0007669"/>
    <property type="project" value="UniProtKB-KW"/>
</dbReference>
<organism evidence="9 10">
    <name type="scientific">Sporofaciens musculi</name>
    <dbReference type="NCBI Taxonomy" id="2681861"/>
    <lineage>
        <taxon>Bacteria</taxon>
        <taxon>Bacillati</taxon>
        <taxon>Bacillota</taxon>
        <taxon>Clostridia</taxon>
        <taxon>Lachnospirales</taxon>
        <taxon>Lachnospiraceae</taxon>
        <taxon>Sporofaciens</taxon>
    </lineage>
</organism>
<evidence type="ECO:0000256" key="1">
    <source>
        <dbReference type="ARBA" id="ARBA00003283"/>
    </source>
</evidence>
<dbReference type="EMBL" id="WUQX01000001">
    <property type="protein sequence ID" value="MXP75247.1"/>
    <property type="molecule type" value="Genomic_DNA"/>
</dbReference>
<dbReference type="Proteomes" id="UP000460412">
    <property type="component" value="Unassembled WGS sequence"/>
</dbReference>
<evidence type="ECO:0000256" key="6">
    <source>
        <dbReference type="PROSITE-ProRule" id="PRU01248"/>
    </source>
</evidence>